<dbReference type="NCBIfam" id="TIGR02100">
    <property type="entry name" value="glgX_debranch"/>
    <property type="match status" value="1"/>
</dbReference>
<keyword evidence="3" id="KW-0326">Glycosidase</keyword>
<feature type="domain" description="Glycosyl hydrolase family 13 catalytic" evidence="4">
    <location>
        <begin position="154"/>
        <end position="564"/>
    </location>
</feature>
<dbReference type="CDD" id="cd02856">
    <property type="entry name" value="E_set_GDE_Isoamylase_N"/>
    <property type="match status" value="1"/>
</dbReference>
<keyword evidence="2" id="KW-0378">Hydrolase</keyword>
<evidence type="ECO:0000313" key="5">
    <source>
        <dbReference type="EMBL" id="QAR30208.1"/>
    </source>
</evidence>
<dbReference type="SMART" id="SM00642">
    <property type="entry name" value="Aamy"/>
    <property type="match status" value="1"/>
</dbReference>
<reference evidence="5 6" key="1">
    <citation type="submission" date="2019-01" db="EMBL/GenBank/DDBJ databases">
        <title>Whole Genome of Ornithobacterium rhinotracheale FARPER-174b.</title>
        <authorList>
            <person name="Tataje-Lavanda L.A."/>
            <person name="Montalvan A."/>
            <person name="Montesinos R."/>
            <person name="Zimic M."/>
            <person name="Fernandez-Sanchez M."/>
            <person name="Fernandez-Diaz M."/>
        </authorList>
    </citation>
    <scope>NUCLEOTIDE SEQUENCE [LARGE SCALE GENOMIC DNA]</scope>
    <source>
        <strain evidence="5 6">FARPER-174b</strain>
    </source>
</reference>
<protein>
    <submittedName>
        <fullName evidence="5">Glycogen debranching enzyme GlgX</fullName>
    </submittedName>
</protein>
<evidence type="ECO:0000259" key="4">
    <source>
        <dbReference type="SMART" id="SM00642"/>
    </source>
</evidence>
<dbReference type="EMBL" id="CP035107">
    <property type="protein sequence ID" value="QAR30208.1"/>
    <property type="molecule type" value="Genomic_DNA"/>
</dbReference>
<dbReference type="SUPFAM" id="SSF81296">
    <property type="entry name" value="E set domains"/>
    <property type="match status" value="1"/>
</dbReference>
<dbReference type="SUPFAM" id="SSF51445">
    <property type="entry name" value="(Trans)glycosidases"/>
    <property type="match status" value="1"/>
</dbReference>
<dbReference type="Pfam" id="PF02922">
    <property type="entry name" value="CBM_48"/>
    <property type="match status" value="1"/>
</dbReference>
<evidence type="ECO:0000313" key="6">
    <source>
        <dbReference type="Proteomes" id="UP000287701"/>
    </source>
</evidence>
<sequence length="686" mass="79377">MITHIGNSFKLGATLEPEGVNFCIFSPRATSVELLLFDDVNDVTPTIIDLDPVENKSYYYWHIFVPGLKENQLYGYRINGTYDPDRGYYFDASKVLVDPYAKAIVGEYDRRDATIFGKSNIKKCLKSAVINDDSFDWENDAFPNHELTSCIVYELHVAGFTKNPNSELDEKIRGTYRGLIEKIPYIKDLGVTAVELMPVFAFDEQDAPEDRKNYWGYSPINFFAVHAPYASTAKPQEIVDEFKAMVKAFHAANIEVYLDVVYNHTTENDGRNNGPTLCFRGIENSSYYMMSHDFHFLNFTGTGNTMNANHSVVRRMITDSLNYWVEKMHIDGFRFDLASVLSRDEHGNPLYNSPILWSIDSNPILSRTKIIAEPWDAAGLYQVNNFSGDRWIIWNDKFRDAIRRFVKGDAGQVEKIVNRIMGSPYEVKPRHKLFSPELSLNFVTCHDGFTMNDLVSYNTKHNFDNGEDNRDGHNENHSWNCGVEGYTDDPKIVKLRHKQVKNFFSLLLLSQGTPMITMGDEILRTQYGNNNAYCQDKPLAWMDWSLLEKNKEIYRFVRNLIRLTKQFKVFSKDFDYLKRENPTSPYIRFHGVKLNEVDTSFDSRALSCEIVAPKYGEHVFVIMNMYWEPLSFELPKNKRFHKVFDTENDFEVCDVYGDFICPPRTVAFVTAKSRLLKQMHQTKSLL</sequence>
<dbReference type="Pfam" id="PF00128">
    <property type="entry name" value="Alpha-amylase"/>
    <property type="match status" value="1"/>
</dbReference>
<dbReference type="Gene3D" id="2.60.40.1180">
    <property type="entry name" value="Golgi alpha-mannosidase II"/>
    <property type="match status" value="1"/>
</dbReference>
<dbReference type="Gene3D" id="3.20.20.80">
    <property type="entry name" value="Glycosidases"/>
    <property type="match status" value="1"/>
</dbReference>
<dbReference type="InterPro" id="IPR017853">
    <property type="entry name" value="GH"/>
</dbReference>
<dbReference type="Gene3D" id="2.60.40.10">
    <property type="entry name" value="Immunoglobulins"/>
    <property type="match status" value="1"/>
</dbReference>
<dbReference type="InterPro" id="IPR006047">
    <property type="entry name" value="GH13_cat_dom"/>
</dbReference>
<dbReference type="InterPro" id="IPR004193">
    <property type="entry name" value="Glyco_hydro_13_N"/>
</dbReference>
<dbReference type="Proteomes" id="UP000287701">
    <property type="component" value="Chromosome"/>
</dbReference>
<dbReference type="OrthoDB" id="9805159at2"/>
<dbReference type="InterPro" id="IPR013783">
    <property type="entry name" value="Ig-like_fold"/>
</dbReference>
<accession>A0A410JQB9</accession>
<dbReference type="SUPFAM" id="SSF51011">
    <property type="entry name" value="Glycosyl hydrolase domain"/>
    <property type="match status" value="1"/>
</dbReference>
<dbReference type="InterPro" id="IPR044505">
    <property type="entry name" value="GlgX_Isoamylase_N_E_set"/>
</dbReference>
<proteinExistence type="inferred from homology"/>
<gene>
    <name evidence="5" type="primary">glgX</name>
    <name evidence="5" type="ORF">EQP59_01970</name>
</gene>
<evidence type="ECO:0000256" key="3">
    <source>
        <dbReference type="ARBA" id="ARBA00023295"/>
    </source>
</evidence>
<organism evidence="5 6">
    <name type="scientific">Ornithobacterium rhinotracheale</name>
    <dbReference type="NCBI Taxonomy" id="28251"/>
    <lineage>
        <taxon>Bacteria</taxon>
        <taxon>Pseudomonadati</taxon>
        <taxon>Bacteroidota</taxon>
        <taxon>Flavobacteriia</taxon>
        <taxon>Flavobacteriales</taxon>
        <taxon>Weeksellaceae</taxon>
        <taxon>Ornithobacterium</taxon>
    </lineage>
</organism>
<dbReference type="AlphaFoldDB" id="A0A410JQB9"/>
<dbReference type="InterPro" id="IPR013780">
    <property type="entry name" value="Glyco_hydro_b"/>
</dbReference>
<dbReference type="GO" id="GO:0004135">
    <property type="term" value="F:amylo-alpha-1,6-glucosidase activity"/>
    <property type="evidence" value="ECO:0007669"/>
    <property type="project" value="InterPro"/>
</dbReference>
<dbReference type="RefSeq" id="WP_128500711.1">
    <property type="nucleotide sequence ID" value="NZ_CP035107.1"/>
</dbReference>
<dbReference type="PANTHER" id="PTHR43002">
    <property type="entry name" value="GLYCOGEN DEBRANCHING ENZYME"/>
    <property type="match status" value="1"/>
</dbReference>
<dbReference type="CDD" id="cd11326">
    <property type="entry name" value="AmyAc_Glg_debranch"/>
    <property type="match status" value="1"/>
</dbReference>
<comment type="similarity">
    <text evidence="1">Belongs to the glycosyl hydrolase 13 family.</text>
</comment>
<evidence type="ECO:0000256" key="1">
    <source>
        <dbReference type="ARBA" id="ARBA00008061"/>
    </source>
</evidence>
<dbReference type="GO" id="GO:0005980">
    <property type="term" value="P:glycogen catabolic process"/>
    <property type="evidence" value="ECO:0007669"/>
    <property type="project" value="InterPro"/>
</dbReference>
<name>A0A410JQB9_ORNRH</name>
<dbReference type="InterPro" id="IPR011837">
    <property type="entry name" value="Glycogen_debranch_GlgX"/>
</dbReference>
<evidence type="ECO:0000256" key="2">
    <source>
        <dbReference type="ARBA" id="ARBA00022801"/>
    </source>
</evidence>
<dbReference type="InterPro" id="IPR014756">
    <property type="entry name" value="Ig_E-set"/>
</dbReference>